<accession>A0A3L7ZQM6</accession>
<dbReference type="EMBL" id="RAYI01000020">
    <property type="protein sequence ID" value="RLT73222.1"/>
    <property type="molecule type" value="Genomic_DNA"/>
</dbReference>
<dbReference type="AlphaFoldDB" id="A0A3L7ZQM6"/>
<comment type="caution">
    <text evidence="1">The sequence shown here is derived from an EMBL/GenBank/DDBJ whole genome shotgun (WGS) entry which is preliminary data.</text>
</comment>
<dbReference type="OrthoDB" id="9893369at2"/>
<organism evidence="1 2">
    <name type="scientific">Parabacteroides distasonis</name>
    <dbReference type="NCBI Taxonomy" id="823"/>
    <lineage>
        <taxon>Bacteria</taxon>
        <taxon>Pseudomonadati</taxon>
        <taxon>Bacteroidota</taxon>
        <taxon>Bacteroidia</taxon>
        <taxon>Bacteroidales</taxon>
        <taxon>Tannerellaceae</taxon>
        <taxon>Parabacteroides</taxon>
    </lineage>
</organism>
<dbReference type="RefSeq" id="WP_121736378.1">
    <property type="nucleotide sequence ID" value="NZ_QXXG01000007.1"/>
</dbReference>
<proteinExistence type="predicted"/>
<name>A0A3L7ZQM6_PARDI</name>
<gene>
    <name evidence="1" type="ORF">D7V78_11805</name>
</gene>
<dbReference type="Proteomes" id="UP000278164">
    <property type="component" value="Unassembled WGS sequence"/>
</dbReference>
<reference evidence="1 2" key="1">
    <citation type="submission" date="2018-09" db="EMBL/GenBank/DDBJ databases">
        <title>Murine metabolic-syndrome-specific gut microbial biobank.</title>
        <authorList>
            <person name="Liu C."/>
        </authorList>
    </citation>
    <scope>NUCLEOTIDE SEQUENCE [LARGE SCALE GENOMIC DNA]</scope>
    <source>
        <strain evidence="1 2">8-P5</strain>
    </source>
</reference>
<evidence type="ECO:0000313" key="2">
    <source>
        <dbReference type="Proteomes" id="UP000278164"/>
    </source>
</evidence>
<protein>
    <submittedName>
        <fullName evidence="1">Uncharacterized protein</fullName>
    </submittedName>
</protein>
<evidence type="ECO:0000313" key="1">
    <source>
        <dbReference type="EMBL" id="RLT73222.1"/>
    </source>
</evidence>
<sequence length="338" mass="39077">MKDEIASKIYVNLSRGEKGHDSCTEYSSMLHDMVHGHMLYDTVDFVLNQKDVPEIDLLAEVSPYLMNRSDCIGNDGLPYVRGKYKGYNVYVNTHILKINACSLCKYYYGINMHDFPLEDVRKAIERIGEDLNIPMDKVIVTRLDLAMDLELQRSPIEYFNRMLDLPYFRCHSYSTGITFQTAEKELLFYDKGKEQGSNNKNIARCEFRIKKVRRCFGGSVTASMLYDPSFWNDLLDRFLSCYSKVKVSKESLPLDKINGIKILKDCALCDYVNRNGFDPLRSGFKARVRDGELAQRACKSIIEKIKKCCFSSQGKDVGPEIEEFDVKFRSFLKLKRFD</sequence>